<dbReference type="GO" id="GO:0030366">
    <property type="term" value="F:molybdopterin synthase activity"/>
    <property type="evidence" value="ECO:0007669"/>
    <property type="project" value="UniProtKB-UniRule"/>
</dbReference>
<reference evidence="8 9" key="1">
    <citation type="submission" date="2019-07" db="EMBL/GenBank/DDBJ databases">
        <title>Draft genome assembly of a fouling barnacle, Amphibalanus amphitrite (Darwin, 1854): The first reference genome for Thecostraca.</title>
        <authorList>
            <person name="Kim W."/>
        </authorList>
    </citation>
    <scope>NUCLEOTIDE SEQUENCE [LARGE SCALE GENOMIC DNA]</scope>
    <source>
        <strain evidence="8">SNU_AA5</strain>
        <tissue evidence="8">Soma without cirri and trophi</tissue>
    </source>
</reference>
<comment type="caution">
    <text evidence="6">Lacks conserved residue(s) required for the propagation of feature annotation.</text>
</comment>
<dbReference type="UniPathway" id="UPA00344"/>
<dbReference type="OrthoDB" id="5531344at2759"/>
<protein>
    <recommendedName>
        <fullName evidence="6">Molybdopterin synthase sulfur carrier subunit</fullName>
    </recommendedName>
    <alternativeName>
        <fullName evidence="6">Molybdenum cofactor synthesis protein 2 small subunit</fullName>
    </alternativeName>
    <alternativeName>
        <fullName evidence="6">Molybdenum cofactor synthesis protein 2A</fullName>
        <shortName evidence="6">MOCS2A</shortName>
    </alternativeName>
    <alternativeName>
        <fullName evidence="6">Sulfur carrier protein MOCS2A</fullName>
    </alternativeName>
</protein>
<dbReference type="PANTHER" id="PTHR33359:SF1">
    <property type="entry name" value="MOLYBDOPTERIN SYNTHASE SULFUR CARRIER SUBUNIT"/>
    <property type="match status" value="1"/>
</dbReference>
<dbReference type="PANTHER" id="PTHR33359">
    <property type="entry name" value="MOLYBDOPTERIN SYNTHASE SULFUR CARRIER SUBUNIT"/>
    <property type="match status" value="1"/>
</dbReference>
<comment type="PTM">
    <text evidence="6">C-terminal thiocarboxylation occurs in 2 steps, it is first acyl-adenylated (-COAMP) via the hesA/moeB/thiF part of MOCS3, then thiocarboxylated (-COSH) via the rhodanese domain of MOCS3.</text>
</comment>
<accession>A0A6A4VB44</accession>
<dbReference type="InterPro" id="IPR028887">
    <property type="entry name" value="MOCS2A_euk"/>
</dbReference>
<evidence type="ECO:0000256" key="6">
    <source>
        <dbReference type="HAMAP-Rule" id="MF_03051"/>
    </source>
</evidence>
<keyword evidence="4 6" id="KW-0547">Nucleotide-binding</keyword>
<keyword evidence="5 6" id="KW-0501">Molybdenum cofactor biosynthesis</keyword>
<keyword evidence="9" id="KW-1185">Reference proteome</keyword>
<evidence type="ECO:0000256" key="7">
    <source>
        <dbReference type="SAM" id="MobiDB-lite"/>
    </source>
</evidence>
<dbReference type="GO" id="GO:0000166">
    <property type="term" value="F:nucleotide binding"/>
    <property type="evidence" value="ECO:0007669"/>
    <property type="project" value="UniProtKB-KW"/>
</dbReference>
<dbReference type="HAMAP" id="MF_03051">
    <property type="entry name" value="MOCS2A"/>
    <property type="match status" value="1"/>
</dbReference>
<dbReference type="GO" id="GO:1990133">
    <property type="term" value="C:molybdopterin adenylyltransferase complex"/>
    <property type="evidence" value="ECO:0007669"/>
    <property type="project" value="TreeGrafter"/>
</dbReference>
<keyword evidence="3" id="KW-0597">Phosphoprotein</keyword>
<comment type="pathway">
    <text evidence="1 6">Cofactor biosynthesis; molybdopterin biosynthesis.</text>
</comment>
<dbReference type="Proteomes" id="UP000440578">
    <property type="component" value="Unassembled WGS sequence"/>
</dbReference>
<evidence type="ECO:0000313" key="9">
    <source>
        <dbReference type="Proteomes" id="UP000440578"/>
    </source>
</evidence>
<dbReference type="AlphaFoldDB" id="A0A6A4VB44"/>
<feature type="region of interest" description="Disordered" evidence="7">
    <location>
        <begin position="81"/>
        <end position="109"/>
    </location>
</feature>
<organism evidence="8 9">
    <name type="scientific">Amphibalanus amphitrite</name>
    <name type="common">Striped barnacle</name>
    <name type="synonym">Balanus amphitrite</name>
    <dbReference type="NCBI Taxonomy" id="1232801"/>
    <lineage>
        <taxon>Eukaryota</taxon>
        <taxon>Metazoa</taxon>
        <taxon>Ecdysozoa</taxon>
        <taxon>Arthropoda</taxon>
        <taxon>Crustacea</taxon>
        <taxon>Multicrustacea</taxon>
        <taxon>Cirripedia</taxon>
        <taxon>Thoracica</taxon>
        <taxon>Thoracicalcarea</taxon>
        <taxon>Balanomorpha</taxon>
        <taxon>Balanoidea</taxon>
        <taxon>Balanidae</taxon>
        <taxon>Amphibalaninae</taxon>
        <taxon>Amphibalanus</taxon>
    </lineage>
</organism>
<dbReference type="InterPro" id="IPR012675">
    <property type="entry name" value="Beta-grasp_dom_sf"/>
</dbReference>
<sequence length="109" mass="11569">MPAAADVTLLLFAKARELVGSPQVSVSVPTECSGAELRELLVQTYPQLATLQGTFILAVNQRYLEADESVTIRRGDEVAVIPPISGADPNRDLGRSGHRSRAADAAVDP</sequence>
<evidence type="ECO:0000256" key="4">
    <source>
        <dbReference type="ARBA" id="ARBA00022741"/>
    </source>
</evidence>
<comment type="caution">
    <text evidence="8">The sequence shown here is derived from an EMBL/GenBank/DDBJ whole genome shotgun (WGS) entry which is preliminary data.</text>
</comment>
<dbReference type="GO" id="GO:1990140">
    <property type="term" value="C:molybdopterin synthase complex"/>
    <property type="evidence" value="ECO:0007669"/>
    <property type="project" value="UniProtKB-UniRule"/>
</dbReference>
<evidence type="ECO:0000313" key="8">
    <source>
        <dbReference type="EMBL" id="KAF0286861.1"/>
    </source>
</evidence>
<dbReference type="Gene3D" id="3.10.20.30">
    <property type="match status" value="1"/>
</dbReference>
<comment type="subcellular location">
    <subcellularLocation>
        <location evidence="6">Cytoplasm</location>
    </subcellularLocation>
</comment>
<name>A0A6A4VB44_AMPAM</name>
<evidence type="ECO:0000256" key="5">
    <source>
        <dbReference type="ARBA" id="ARBA00023150"/>
    </source>
</evidence>
<dbReference type="EMBL" id="VIIS01002223">
    <property type="protein sequence ID" value="KAF0286861.1"/>
    <property type="molecule type" value="Genomic_DNA"/>
</dbReference>
<dbReference type="SUPFAM" id="SSF54285">
    <property type="entry name" value="MoaD/ThiS"/>
    <property type="match status" value="1"/>
</dbReference>
<comment type="subunit">
    <text evidence="6">Heterotetramer; composed of 2 small (MOCS2A) and 2 large (MOCS2B) subunits.</text>
</comment>
<keyword evidence="2 6" id="KW-0963">Cytoplasm</keyword>
<dbReference type="InterPro" id="IPR003749">
    <property type="entry name" value="ThiS/MoaD-like"/>
</dbReference>
<evidence type="ECO:0000256" key="3">
    <source>
        <dbReference type="ARBA" id="ARBA00022553"/>
    </source>
</evidence>
<dbReference type="CDD" id="cd00754">
    <property type="entry name" value="Ubl_MoaD"/>
    <property type="match status" value="1"/>
</dbReference>
<evidence type="ECO:0000256" key="1">
    <source>
        <dbReference type="ARBA" id="ARBA00005046"/>
    </source>
</evidence>
<dbReference type="FunFam" id="3.10.20.30:FF:000010">
    <property type="entry name" value="Molybdopterin synthase sulfur carrier subunit"/>
    <property type="match status" value="1"/>
</dbReference>
<comment type="similarity">
    <text evidence="6">Belongs to the MoaD family. MOCS2A subfamily.</text>
</comment>
<dbReference type="InterPro" id="IPR016155">
    <property type="entry name" value="Mopterin_synth/thiamin_S_b"/>
</dbReference>
<dbReference type="Pfam" id="PF02597">
    <property type="entry name" value="ThiS"/>
    <property type="match status" value="1"/>
</dbReference>
<gene>
    <name evidence="8" type="primary">Mocs2</name>
    <name evidence="8" type="ORF">FJT64_014627</name>
</gene>
<dbReference type="GO" id="GO:0006777">
    <property type="term" value="P:Mo-molybdopterin cofactor biosynthetic process"/>
    <property type="evidence" value="ECO:0007669"/>
    <property type="project" value="UniProtKB-UniRule"/>
</dbReference>
<proteinExistence type="inferred from homology"/>
<evidence type="ECO:0000256" key="2">
    <source>
        <dbReference type="ARBA" id="ARBA00022490"/>
    </source>
</evidence>
<comment type="function">
    <text evidence="6">Acts as a sulfur carrier required for molybdopterin biosynthesis. Component of the molybdopterin synthase complex that catalyzes the conversion of precursor Z into molybdopterin by mediating the incorporation of 2 sulfur atoms into precursor Z to generate a dithiolene group. In the complex, serves as sulfur donor by being thiocarboxylated (-COSH) at its C-terminus by MOCS3. After interaction with MOCS2B, the sulfur is then transferred to precursor Z to form molybdopterin.</text>
</comment>
<dbReference type="InterPro" id="IPR044672">
    <property type="entry name" value="MOCS2A"/>
</dbReference>